<dbReference type="Pfam" id="PF10983">
    <property type="entry name" value="DUF2793"/>
    <property type="match status" value="1"/>
</dbReference>
<name>A0A7W6N8M7_9HYPH</name>
<keyword evidence="2" id="KW-1185">Reference proteome</keyword>
<evidence type="ECO:0000313" key="1">
    <source>
        <dbReference type="EMBL" id="MBB4041398.1"/>
    </source>
</evidence>
<protein>
    <recommendedName>
        <fullName evidence="3">DUF2793 domain-containing protein</fullName>
    </recommendedName>
</protein>
<proteinExistence type="predicted"/>
<comment type="caution">
    <text evidence="1">The sequence shown here is derived from an EMBL/GenBank/DDBJ whole genome shotgun (WGS) entry which is preliminary data.</text>
</comment>
<dbReference type="RefSeq" id="WP_051435377.1">
    <property type="nucleotide sequence ID" value="NZ_JACIDC010000011.1"/>
</dbReference>
<dbReference type="EMBL" id="JACIDC010000011">
    <property type="protein sequence ID" value="MBB4041398.1"/>
    <property type="molecule type" value="Genomic_DNA"/>
</dbReference>
<sequence length="511" mass="53304">MSSTSHLDLPLLAAAQAQKHVTHNEALAALDALVQLAVKERGRISPPASPEEGARFLVGAAATGAFAGQEGKIALFDLGTWRFFTPRPGWLAYVEAEDLFVVFDGTGWKKSGSVPEQIQNLQRLGLGTTADGLNRLSAKLNAALFAALPFEEGGSGDLRFVLNKSQEANVLSQLYQRGFSGRAETGLIGNDDFGIRVSDDGSTWRDAMRIDRNTGIASFPAGLSGVPRPNLLINAAFLVNQRKYPGGALFAGMYGFDRWKAGPGGCIVSRAADGTISLTGTLEQVIEVAQAMEIGAASFAGMTLTLSVESPSVPLSVWIGSQAATIPAGTGRCSATVTLGGSETGNLVVRLQSSEACSFKFIKLECGAFATPWAAVPLDVDELRCRRYYQRIPVSSGTPAQLGVLGQRSGTNAIDFVVSLPVAMRADPAVLSSGFAWASTTPSGNQAGFYNVGTAAWSTLSGALTVTTAVPSSPNCAILRLQAGTTFGGSAGSVGNLYMGSSAYIAFQAEI</sequence>
<organism evidence="1 2">
    <name type="scientific">Microvirga flocculans</name>
    <dbReference type="NCBI Taxonomy" id="217168"/>
    <lineage>
        <taxon>Bacteria</taxon>
        <taxon>Pseudomonadati</taxon>
        <taxon>Pseudomonadota</taxon>
        <taxon>Alphaproteobacteria</taxon>
        <taxon>Hyphomicrobiales</taxon>
        <taxon>Methylobacteriaceae</taxon>
        <taxon>Microvirga</taxon>
    </lineage>
</organism>
<dbReference type="InterPro" id="IPR021251">
    <property type="entry name" value="DUF2793"/>
</dbReference>
<evidence type="ECO:0000313" key="2">
    <source>
        <dbReference type="Proteomes" id="UP000519439"/>
    </source>
</evidence>
<dbReference type="Proteomes" id="UP000519439">
    <property type="component" value="Unassembled WGS sequence"/>
</dbReference>
<dbReference type="AlphaFoldDB" id="A0A7W6N8M7"/>
<reference evidence="1 2" key="1">
    <citation type="submission" date="2020-08" db="EMBL/GenBank/DDBJ databases">
        <title>Genomic Encyclopedia of Type Strains, Phase IV (KMG-IV): sequencing the most valuable type-strain genomes for metagenomic binning, comparative biology and taxonomic classification.</title>
        <authorList>
            <person name="Goeker M."/>
        </authorList>
    </citation>
    <scope>NUCLEOTIDE SEQUENCE [LARGE SCALE GENOMIC DNA]</scope>
    <source>
        <strain evidence="1 2">DSM 15743</strain>
    </source>
</reference>
<evidence type="ECO:0008006" key="3">
    <source>
        <dbReference type="Google" id="ProtNLM"/>
    </source>
</evidence>
<accession>A0A7W6N8M7</accession>
<gene>
    <name evidence="1" type="ORF">GGR34_003075</name>
</gene>